<dbReference type="EMBL" id="LAVV01006606">
    <property type="protein sequence ID" value="KNZ59162.1"/>
    <property type="molecule type" value="Genomic_DNA"/>
</dbReference>
<evidence type="ECO:0000313" key="3">
    <source>
        <dbReference type="Proteomes" id="UP000037035"/>
    </source>
</evidence>
<dbReference type="GO" id="GO:0008270">
    <property type="term" value="F:zinc ion binding"/>
    <property type="evidence" value="ECO:0007669"/>
    <property type="project" value="InterPro"/>
</dbReference>
<name>A0A0L6VF15_9BASI</name>
<gene>
    <name evidence="2" type="ORF">VP01_1792g6</name>
</gene>
<reference evidence="2 3" key="1">
    <citation type="submission" date="2015-08" db="EMBL/GenBank/DDBJ databases">
        <title>Next Generation Sequencing and Analysis of the Genome of Puccinia sorghi L Schw, the Causal Agent of Maize Common Rust.</title>
        <authorList>
            <person name="Rochi L."/>
            <person name="Burguener G."/>
            <person name="Darino M."/>
            <person name="Turjanski A."/>
            <person name="Kreff E."/>
            <person name="Dieguez M.J."/>
            <person name="Sacco F."/>
        </authorList>
    </citation>
    <scope>NUCLEOTIDE SEQUENCE [LARGE SCALE GENOMIC DNA]</scope>
    <source>
        <strain evidence="2 3">RO10H11247</strain>
    </source>
</reference>
<dbReference type="OrthoDB" id="2123952at2759"/>
<protein>
    <recommendedName>
        <fullName evidence="4">Zn(2)-C6 fungal-type domain-containing protein</fullName>
    </recommendedName>
</protein>
<dbReference type="AlphaFoldDB" id="A0A0L6VF15"/>
<evidence type="ECO:0008006" key="4">
    <source>
        <dbReference type="Google" id="ProtNLM"/>
    </source>
</evidence>
<proteinExistence type="predicted"/>
<dbReference type="STRING" id="27349.A0A0L6VF15"/>
<evidence type="ECO:0000256" key="1">
    <source>
        <dbReference type="SAM" id="MobiDB-lite"/>
    </source>
</evidence>
<feature type="compositionally biased region" description="Polar residues" evidence="1">
    <location>
        <begin position="1"/>
        <end position="11"/>
    </location>
</feature>
<dbReference type="VEuPathDB" id="FungiDB:VP01_1792g6"/>
<evidence type="ECO:0000313" key="2">
    <source>
        <dbReference type="EMBL" id="KNZ59162.1"/>
    </source>
</evidence>
<accession>A0A0L6VF15</accession>
<feature type="region of interest" description="Disordered" evidence="1">
    <location>
        <begin position="1"/>
        <end position="24"/>
    </location>
</feature>
<organism evidence="2 3">
    <name type="scientific">Puccinia sorghi</name>
    <dbReference type="NCBI Taxonomy" id="27349"/>
    <lineage>
        <taxon>Eukaryota</taxon>
        <taxon>Fungi</taxon>
        <taxon>Dikarya</taxon>
        <taxon>Basidiomycota</taxon>
        <taxon>Pucciniomycotina</taxon>
        <taxon>Pucciniomycetes</taxon>
        <taxon>Pucciniales</taxon>
        <taxon>Pucciniaceae</taxon>
        <taxon>Puccinia</taxon>
    </lineage>
</organism>
<dbReference type="Proteomes" id="UP000037035">
    <property type="component" value="Unassembled WGS sequence"/>
</dbReference>
<dbReference type="GO" id="GO:0000981">
    <property type="term" value="F:DNA-binding transcription factor activity, RNA polymerase II-specific"/>
    <property type="evidence" value="ECO:0007669"/>
    <property type="project" value="InterPro"/>
</dbReference>
<sequence length="44" mass="4859">MAKRSLCSQAQPPSPLGSNKRKRATNACLRCRSKKQRCDGISQP</sequence>
<dbReference type="InterPro" id="IPR036864">
    <property type="entry name" value="Zn2-C6_fun-type_DNA-bd_sf"/>
</dbReference>
<dbReference type="SUPFAM" id="SSF57701">
    <property type="entry name" value="Zn2/Cys6 DNA-binding domain"/>
    <property type="match status" value="1"/>
</dbReference>
<keyword evidence="3" id="KW-1185">Reference proteome</keyword>
<comment type="caution">
    <text evidence="2">The sequence shown here is derived from an EMBL/GenBank/DDBJ whole genome shotgun (WGS) entry which is preliminary data.</text>
</comment>